<dbReference type="AlphaFoldDB" id="A4TTT5"/>
<dbReference type="Pfam" id="PF06832">
    <property type="entry name" value="BiPBP_C"/>
    <property type="match status" value="1"/>
</dbReference>
<evidence type="ECO:0000313" key="2">
    <source>
        <dbReference type="EMBL" id="CAM74042.1"/>
    </source>
</evidence>
<sequence length="56" mass="5979">MSAQGGVAPLKWIADGVPLPDDVRFWRPEGDGFSRLVVVDGNGQRAVSTIRVVTGQ</sequence>
<reference evidence="2" key="1">
    <citation type="journal article" date="2007" name="J. Bacteriol.">
        <title>Comparative genome analysis of four magnetotactic bacteria reveals a complex set of group-specific genes implicated in magnetosome biomineralization and function.</title>
        <authorList>
            <person name="Richter M."/>
            <person name="Kube M."/>
            <person name="Bazylinski D.A."/>
            <person name="Lombardot T."/>
            <person name="Gloeckner F.O."/>
            <person name="Reinhardt R."/>
            <person name="Schueler D."/>
        </authorList>
    </citation>
    <scope>NUCLEOTIDE SEQUENCE</scope>
    <source>
        <strain evidence="2">MSR-1</strain>
    </source>
</reference>
<accession>A4TTT5</accession>
<proteinExistence type="predicted"/>
<evidence type="ECO:0000259" key="1">
    <source>
        <dbReference type="Pfam" id="PF06832"/>
    </source>
</evidence>
<feature type="domain" description="Penicillin-binding C-terminal" evidence="1">
    <location>
        <begin position="2"/>
        <end position="47"/>
    </location>
</feature>
<protein>
    <recommendedName>
        <fullName evidence="1">Penicillin-binding C-terminal domain-containing protein</fullName>
    </recommendedName>
</protein>
<dbReference type="InterPro" id="IPR009647">
    <property type="entry name" value="PBP_C"/>
</dbReference>
<gene>
    <name evidence="2" type="ORF">MGR_1548</name>
</gene>
<name>A4TTT5_9PROT</name>
<dbReference type="EMBL" id="CU459003">
    <property type="protein sequence ID" value="CAM74042.1"/>
    <property type="molecule type" value="Genomic_DNA"/>
</dbReference>
<organism evidence="2">
    <name type="scientific">Magnetospirillum gryphiswaldense</name>
    <dbReference type="NCBI Taxonomy" id="55518"/>
    <lineage>
        <taxon>Bacteria</taxon>
        <taxon>Pseudomonadati</taxon>
        <taxon>Pseudomonadota</taxon>
        <taxon>Alphaproteobacteria</taxon>
        <taxon>Rhodospirillales</taxon>
        <taxon>Rhodospirillaceae</taxon>
        <taxon>Magnetospirillum</taxon>
    </lineage>
</organism>